<gene>
    <name evidence="1" type="ORF">HINF_LOCUS2550</name>
    <name evidence="2" type="ORF">HINF_LOCUS30440</name>
</gene>
<comment type="caution">
    <text evidence="1">The sequence shown here is derived from an EMBL/GenBank/DDBJ whole genome shotgun (WGS) entry which is preliminary data.</text>
</comment>
<dbReference type="EMBL" id="CATOUU010000062">
    <property type="protein sequence ID" value="CAI9914905.1"/>
    <property type="molecule type" value="Genomic_DNA"/>
</dbReference>
<accession>A0AA86TDP8</accession>
<dbReference type="EMBL" id="CAXDID020000100">
    <property type="protein sequence ID" value="CAL6025602.1"/>
    <property type="molecule type" value="Genomic_DNA"/>
</dbReference>
<evidence type="ECO:0000313" key="3">
    <source>
        <dbReference type="Proteomes" id="UP001642409"/>
    </source>
</evidence>
<name>A0AA86TDP8_9EUKA</name>
<sequence>MNLQANGASVDDIQAAFEFVRDTLGMLPEICANSHISNQLVDFDAQLNYVKGRFANKISELELKMNCKKQYGEIANQISLINGKINLISNLFSNIICVSEQ</sequence>
<reference evidence="2 3" key="2">
    <citation type="submission" date="2024-07" db="EMBL/GenBank/DDBJ databases">
        <authorList>
            <person name="Akdeniz Z."/>
        </authorList>
    </citation>
    <scope>NUCLEOTIDE SEQUENCE [LARGE SCALE GENOMIC DNA]</scope>
</reference>
<evidence type="ECO:0000313" key="1">
    <source>
        <dbReference type="EMBL" id="CAI9914905.1"/>
    </source>
</evidence>
<organism evidence="1">
    <name type="scientific">Hexamita inflata</name>
    <dbReference type="NCBI Taxonomy" id="28002"/>
    <lineage>
        <taxon>Eukaryota</taxon>
        <taxon>Metamonada</taxon>
        <taxon>Diplomonadida</taxon>
        <taxon>Hexamitidae</taxon>
        <taxon>Hexamitinae</taxon>
        <taxon>Hexamita</taxon>
    </lineage>
</organism>
<protein>
    <submittedName>
        <fullName evidence="2">Hypothetical_protein</fullName>
    </submittedName>
</protein>
<dbReference type="AlphaFoldDB" id="A0AA86TDP8"/>
<proteinExistence type="predicted"/>
<reference evidence="1" key="1">
    <citation type="submission" date="2023-06" db="EMBL/GenBank/DDBJ databases">
        <authorList>
            <person name="Kurt Z."/>
        </authorList>
    </citation>
    <scope>NUCLEOTIDE SEQUENCE</scope>
</reference>
<dbReference type="Proteomes" id="UP001642409">
    <property type="component" value="Unassembled WGS sequence"/>
</dbReference>
<keyword evidence="3" id="KW-1185">Reference proteome</keyword>
<evidence type="ECO:0000313" key="2">
    <source>
        <dbReference type="EMBL" id="CAL6025602.1"/>
    </source>
</evidence>